<organism evidence="1">
    <name type="scientific">marine sediment metagenome</name>
    <dbReference type="NCBI Taxonomy" id="412755"/>
    <lineage>
        <taxon>unclassified sequences</taxon>
        <taxon>metagenomes</taxon>
        <taxon>ecological metagenomes</taxon>
    </lineage>
</organism>
<dbReference type="EMBL" id="BARU01018579">
    <property type="protein sequence ID" value="GAH58158.1"/>
    <property type="molecule type" value="Genomic_DNA"/>
</dbReference>
<accession>X1IKS8</accession>
<dbReference type="AlphaFoldDB" id="X1IKS8"/>
<protein>
    <submittedName>
        <fullName evidence="1">Uncharacterized protein</fullName>
    </submittedName>
</protein>
<reference evidence="1" key="1">
    <citation type="journal article" date="2014" name="Front. Microbiol.">
        <title>High frequency of phylogenetically diverse reductive dehalogenase-homologous genes in deep subseafloor sedimentary metagenomes.</title>
        <authorList>
            <person name="Kawai M."/>
            <person name="Futagami T."/>
            <person name="Toyoda A."/>
            <person name="Takaki Y."/>
            <person name="Nishi S."/>
            <person name="Hori S."/>
            <person name="Arai W."/>
            <person name="Tsubouchi T."/>
            <person name="Morono Y."/>
            <person name="Uchiyama I."/>
            <person name="Ito T."/>
            <person name="Fujiyama A."/>
            <person name="Inagaki F."/>
            <person name="Takami H."/>
        </authorList>
    </citation>
    <scope>NUCLEOTIDE SEQUENCE</scope>
    <source>
        <strain evidence="1">Expedition CK06-06</strain>
    </source>
</reference>
<gene>
    <name evidence="1" type="ORF">S03H2_30702</name>
</gene>
<evidence type="ECO:0000313" key="1">
    <source>
        <dbReference type="EMBL" id="GAH58158.1"/>
    </source>
</evidence>
<comment type="caution">
    <text evidence="1">The sequence shown here is derived from an EMBL/GenBank/DDBJ whole genome shotgun (WGS) entry which is preliminary data.</text>
</comment>
<name>X1IKS8_9ZZZZ</name>
<proteinExistence type="predicted"/>
<sequence>MIDMGDTIDCPECRLEFEKDDIKALESDQILAISEKLNFIRNIKNNNKT</sequence>